<protein>
    <submittedName>
        <fullName evidence="7">Opacity protein-like surface antigen</fullName>
    </submittedName>
</protein>
<dbReference type="STRING" id="1443111.Z949_874"/>
<dbReference type="PANTHER" id="PTHR34001">
    <property type="entry name" value="BLL7405 PROTEIN"/>
    <property type="match status" value="1"/>
</dbReference>
<feature type="chain" id="PRO_5019171790" evidence="5">
    <location>
        <begin position="20"/>
        <end position="193"/>
    </location>
</feature>
<feature type="signal peptide" evidence="5">
    <location>
        <begin position="1"/>
        <end position="19"/>
    </location>
</feature>
<evidence type="ECO:0000256" key="3">
    <source>
        <dbReference type="ARBA" id="ARBA00023136"/>
    </source>
</evidence>
<dbReference type="InterPro" id="IPR027385">
    <property type="entry name" value="Beta-barrel_OMP"/>
</dbReference>
<gene>
    <name evidence="7" type="ORF">C8N30_3593</name>
</gene>
<comment type="caution">
    <text evidence="7">The sequence shown here is derived from an EMBL/GenBank/DDBJ whole genome shotgun (WGS) entry which is preliminary data.</text>
</comment>
<comment type="similarity">
    <text evidence="4">Belongs to the Omp25/RopB family.</text>
</comment>
<dbReference type="PANTHER" id="PTHR34001:SF3">
    <property type="entry name" value="BLL7405 PROTEIN"/>
    <property type="match status" value="1"/>
</dbReference>
<evidence type="ECO:0000259" key="6">
    <source>
        <dbReference type="Pfam" id="PF13505"/>
    </source>
</evidence>
<name>A0A420DJV6_9RHOB</name>
<evidence type="ECO:0000256" key="1">
    <source>
        <dbReference type="ARBA" id="ARBA00004370"/>
    </source>
</evidence>
<keyword evidence="2 5" id="KW-0732">Signal</keyword>
<dbReference type="Pfam" id="PF13505">
    <property type="entry name" value="OMP_b-brl"/>
    <property type="match status" value="1"/>
</dbReference>
<dbReference type="OrthoDB" id="268975at2"/>
<keyword evidence="3" id="KW-0472">Membrane</keyword>
<evidence type="ECO:0000256" key="5">
    <source>
        <dbReference type="SAM" id="SignalP"/>
    </source>
</evidence>
<evidence type="ECO:0000256" key="2">
    <source>
        <dbReference type="ARBA" id="ARBA00022729"/>
    </source>
</evidence>
<evidence type="ECO:0000313" key="8">
    <source>
        <dbReference type="Proteomes" id="UP000284407"/>
    </source>
</evidence>
<reference evidence="7 8" key="1">
    <citation type="submission" date="2018-09" db="EMBL/GenBank/DDBJ databases">
        <title>Genomic Encyclopedia of Archaeal and Bacterial Type Strains, Phase II (KMG-II): from individual species to whole genera.</title>
        <authorList>
            <person name="Goeker M."/>
        </authorList>
    </citation>
    <scope>NUCLEOTIDE SEQUENCE [LARGE SCALE GENOMIC DNA]</scope>
    <source>
        <strain evidence="7 8">DSM 11458</strain>
    </source>
</reference>
<comment type="subcellular location">
    <subcellularLocation>
        <location evidence="1">Membrane</location>
    </subcellularLocation>
</comment>
<dbReference type="InterPro" id="IPR051692">
    <property type="entry name" value="OMP-like"/>
</dbReference>
<feature type="domain" description="Outer membrane protein beta-barrel" evidence="6">
    <location>
        <begin position="37"/>
        <end position="193"/>
    </location>
</feature>
<proteinExistence type="inferred from homology"/>
<dbReference type="RefSeq" id="WP_025061501.1">
    <property type="nucleotide sequence ID" value="NZ_RAQK01000002.1"/>
</dbReference>
<dbReference type="InterPro" id="IPR011250">
    <property type="entry name" value="OMP/PagP_B-barrel"/>
</dbReference>
<dbReference type="SUPFAM" id="SSF56925">
    <property type="entry name" value="OMPA-like"/>
    <property type="match status" value="1"/>
</dbReference>
<organism evidence="7 8">
    <name type="scientific">Sulfitobacter guttiformis</name>
    <dbReference type="NCBI Taxonomy" id="74349"/>
    <lineage>
        <taxon>Bacteria</taxon>
        <taxon>Pseudomonadati</taxon>
        <taxon>Pseudomonadota</taxon>
        <taxon>Alphaproteobacteria</taxon>
        <taxon>Rhodobacterales</taxon>
        <taxon>Roseobacteraceae</taxon>
        <taxon>Sulfitobacter</taxon>
    </lineage>
</organism>
<evidence type="ECO:0000256" key="4">
    <source>
        <dbReference type="ARBA" id="ARBA00038306"/>
    </source>
</evidence>
<dbReference type="AlphaFoldDB" id="A0A420DJV6"/>
<evidence type="ECO:0000313" key="7">
    <source>
        <dbReference type="EMBL" id="RKE94465.1"/>
    </source>
</evidence>
<dbReference type="Proteomes" id="UP000284407">
    <property type="component" value="Unassembled WGS sequence"/>
</dbReference>
<sequence length="193" mass="20628">MKLIIASVVAAFAATSAFAGSLEYTPVETAPTPIAPQAYNDLSWTGGYAGLQYNDGDFELSDGVDSASVDVDGFGIHGGYLYDLGQYVVGGELSYDRLSADGSDEDVDLTRLRGRVGYDFGKFMPYATLGIANISADDLSETGLTFGIGAEMLVTEKFSVGLEYSRSQFNDIDDVDGLDGDLDLIQLRGSFRF</sequence>
<dbReference type="EMBL" id="RAQK01000002">
    <property type="protein sequence ID" value="RKE94465.1"/>
    <property type="molecule type" value="Genomic_DNA"/>
</dbReference>
<dbReference type="Gene3D" id="2.40.160.20">
    <property type="match status" value="1"/>
</dbReference>
<accession>A0A420DJV6</accession>
<keyword evidence="8" id="KW-1185">Reference proteome</keyword>
<dbReference type="GO" id="GO:0016020">
    <property type="term" value="C:membrane"/>
    <property type="evidence" value="ECO:0007669"/>
    <property type="project" value="UniProtKB-SubCell"/>
</dbReference>